<proteinExistence type="predicted"/>
<keyword evidence="3" id="KW-1185">Reference proteome</keyword>
<reference evidence="2 3" key="1">
    <citation type="journal article" date="2019" name="Commun. Biol.">
        <title>The bagworm genome reveals a unique fibroin gene that provides high tensile strength.</title>
        <authorList>
            <person name="Kono N."/>
            <person name="Nakamura H."/>
            <person name="Ohtoshi R."/>
            <person name="Tomita M."/>
            <person name="Numata K."/>
            <person name="Arakawa K."/>
        </authorList>
    </citation>
    <scope>NUCLEOTIDE SEQUENCE [LARGE SCALE GENOMIC DNA]</scope>
</reference>
<evidence type="ECO:0000313" key="3">
    <source>
        <dbReference type="Proteomes" id="UP000299102"/>
    </source>
</evidence>
<dbReference type="EMBL" id="BGZK01001087">
    <property type="protein sequence ID" value="GBP70822.1"/>
    <property type="molecule type" value="Genomic_DNA"/>
</dbReference>
<comment type="caution">
    <text evidence="2">The sequence shown here is derived from an EMBL/GenBank/DDBJ whole genome shotgun (WGS) entry which is preliminary data.</text>
</comment>
<name>A0A4C1Y7M6_EUMVA</name>
<evidence type="ECO:0000256" key="1">
    <source>
        <dbReference type="SAM" id="MobiDB-lite"/>
    </source>
</evidence>
<dbReference type="AlphaFoldDB" id="A0A4C1Y7M6"/>
<organism evidence="2 3">
    <name type="scientific">Eumeta variegata</name>
    <name type="common">Bagworm moth</name>
    <name type="synonym">Eumeta japonica</name>
    <dbReference type="NCBI Taxonomy" id="151549"/>
    <lineage>
        <taxon>Eukaryota</taxon>
        <taxon>Metazoa</taxon>
        <taxon>Ecdysozoa</taxon>
        <taxon>Arthropoda</taxon>
        <taxon>Hexapoda</taxon>
        <taxon>Insecta</taxon>
        <taxon>Pterygota</taxon>
        <taxon>Neoptera</taxon>
        <taxon>Endopterygota</taxon>
        <taxon>Lepidoptera</taxon>
        <taxon>Glossata</taxon>
        <taxon>Ditrysia</taxon>
        <taxon>Tineoidea</taxon>
        <taxon>Psychidae</taxon>
        <taxon>Oiketicinae</taxon>
        <taxon>Eumeta</taxon>
    </lineage>
</organism>
<feature type="region of interest" description="Disordered" evidence="1">
    <location>
        <begin position="79"/>
        <end position="98"/>
    </location>
</feature>
<protein>
    <submittedName>
        <fullName evidence="2">Uncharacterized protein</fullName>
    </submittedName>
</protein>
<dbReference type="Proteomes" id="UP000299102">
    <property type="component" value="Unassembled WGS sequence"/>
</dbReference>
<accession>A0A4C1Y7M6</accession>
<feature type="compositionally biased region" description="Gly residues" evidence="1">
    <location>
        <begin position="81"/>
        <end position="98"/>
    </location>
</feature>
<sequence>MLLARHDTPRHVRVLRRPPAVGAGAAGGGNERARRGLSNKTLYTNKVMELNGVLIQRVEFGRWTSSGLLRLIELRRRSSAGRGGRGGSSGAGRAGGGGGYEGAIEVRELATHNSNKRSARLQARTRLGSRFGVTRPTLINASSRLIAAVLTGWPRGTLRRSIYPSACLRSRGKRACKLPKSRWSLPPMDTRHVCQKSYQGVASFLSKNRIFDEMGR</sequence>
<gene>
    <name evidence="2" type="ORF">EVAR_54336_1</name>
</gene>
<evidence type="ECO:0000313" key="2">
    <source>
        <dbReference type="EMBL" id="GBP70822.1"/>
    </source>
</evidence>